<gene>
    <name evidence="1" type="ORF">BDW02DRAFT_512829</name>
</gene>
<proteinExistence type="predicted"/>
<dbReference type="Proteomes" id="UP000800040">
    <property type="component" value="Unassembled WGS sequence"/>
</dbReference>
<evidence type="ECO:0000313" key="2">
    <source>
        <dbReference type="Proteomes" id="UP000800040"/>
    </source>
</evidence>
<evidence type="ECO:0000313" key="1">
    <source>
        <dbReference type="EMBL" id="KAF1828231.1"/>
    </source>
</evidence>
<organism evidence="1 2">
    <name type="scientific">Decorospora gaudefroyi</name>
    <dbReference type="NCBI Taxonomy" id="184978"/>
    <lineage>
        <taxon>Eukaryota</taxon>
        <taxon>Fungi</taxon>
        <taxon>Dikarya</taxon>
        <taxon>Ascomycota</taxon>
        <taxon>Pezizomycotina</taxon>
        <taxon>Dothideomycetes</taxon>
        <taxon>Pleosporomycetidae</taxon>
        <taxon>Pleosporales</taxon>
        <taxon>Pleosporineae</taxon>
        <taxon>Pleosporaceae</taxon>
        <taxon>Decorospora</taxon>
    </lineage>
</organism>
<reference evidence="1" key="1">
    <citation type="submission" date="2020-01" db="EMBL/GenBank/DDBJ databases">
        <authorList>
            <consortium name="DOE Joint Genome Institute"/>
            <person name="Haridas S."/>
            <person name="Albert R."/>
            <person name="Binder M."/>
            <person name="Bloem J."/>
            <person name="Labutti K."/>
            <person name="Salamov A."/>
            <person name="Andreopoulos B."/>
            <person name="Baker S.E."/>
            <person name="Barry K."/>
            <person name="Bills G."/>
            <person name="Bluhm B.H."/>
            <person name="Cannon C."/>
            <person name="Castanera R."/>
            <person name="Culley D.E."/>
            <person name="Daum C."/>
            <person name="Ezra D."/>
            <person name="Gonzalez J.B."/>
            <person name="Henrissat B."/>
            <person name="Kuo A."/>
            <person name="Liang C."/>
            <person name="Lipzen A."/>
            <person name="Lutzoni F."/>
            <person name="Magnuson J."/>
            <person name="Mondo S."/>
            <person name="Nolan M."/>
            <person name="Ohm R."/>
            <person name="Pangilinan J."/>
            <person name="Park H.-J."/>
            <person name="Ramirez L."/>
            <person name="Alfaro M."/>
            <person name="Sun H."/>
            <person name="Tritt A."/>
            <person name="Yoshinaga Y."/>
            <person name="Zwiers L.-H."/>
            <person name="Turgeon B.G."/>
            <person name="Goodwin S.B."/>
            <person name="Spatafora J.W."/>
            <person name="Crous P.W."/>
            <person name="Grigoriev I.V."/>
        </authorList>
    </citation>
    <scope>NUCLEOTIDE SEQUENCE</scope>
    <source>
        <strain evidence="1">P77</strain>
    </source>
</reference>
<keyword evidence="2" id="KW-1185">Reference proteome</keyword>
<sequence>MLDPSPSFSAVAEGDRLRSHLEATLDNLSNDLPSYYHEQLLDDLCFLFRSPLFLYAMSPRLRRASEPEDTSTIGMLTPQSLNDEISHNPKSDMSIANLKMDVEWDGDSWTTRLLYGDSTLIEGRQSSKTRETGFVQSFHWFCDEARFLCCEFSAREHAAAVQLGTTIDTEPVDVEVSKTRAASKGNKKRRIVKLKIRYTRTPGERRKEKVRP</sequence>
<accession>A0A6A5JWM5</accession>
<dbReference type="EMBL" id="ML975603">
    <property type="protein sequence ID" value="KAF1828231.1"/>
    <property type="molecule type" value="Genomic_DNA"/>
</dbReference>
<dbReference type="OrthoDB" id="3672963at2759"/>
<name>A0A6A5JWM5_9PLEO</name>
<dbReference type="AlphaFoldDB" id="A0A6A5JWM5"/>
<protein>
    <submittedName>
        <fullName evidence="1">Uncharacterized protein</fullName>
    </submittedName>
</protein>